<evidence type="ECO:0000256" key="5">
    <source>
        <dbReference type="SAM" id="SignalP"/>
    </source>
</evidence>
<organism evidence="7 8">
    <name type="scientific">Cardamine amara subsp. amara</name>
    <dbReference type="NCBI Taxonomy" id="228776"/>
    <lineage>
        <taxon>Eukaryota</taxon>
        <taxon>Viridiplantae</taxon>
        <taxon>Streptophyta</taxon>
        <taxon>Embryophyta</taxon>
        <taxon>Tracheophyta</taxon>
        <taxon>Spermatophyta</taxon>
        <taxon>Magnoliopsida</taxon>
        <taxon>eudicotyledons</taxon>
        <taxon>Gunneridae</taxon>
        <taxon>Pentapetalae</taxon>
        <taxon>rosids</taxon>
        <taxon>malvids</taxon>
        <taxon>Brassicales</taxon>
        <taxon>Brassicaceae</taxon>
        <taxon>Cardamineae</taxon>
        <taxon>Cardamine</taxon>
    </lineage>
</organism>
<dbReference type="GO" id="GO:0098552">
    <property type="term" value="C:side of membrane"/>
    <property type="evidence" value="ECO:0007669"/>
    <property type="project" value="UniProtKB-KW"/>
</dbReference>
<comment type="subcellular location">
    <subcellularLocation>
        <location evidence="1">Cell membrane</location>
        <topology evidence="1">Lipid-anchor</topology>
        <topology evidence="1">GPI-anchor</topology>
    </subcellularLocation>
</comment>
<evidence type="ECO:0000256" key="2">
    <source>
        <dbReference type="ARBA" id="ARBA00022622"/>
    </source>
</evidence>
<protein>
    <submittedName>
        <fullName evidence="7">Glucan endo-1,3-beta-glucosidase</fullName>
    </submittedName>
</protein>
<dbReference type="InterPro" id="IPR012946">
    <property type="entry name" value="X8"/>
</dbReference>
<evidence type="ECO:0000313" key="7">
    <source>
        <dbReference type="EMBL" id="KAL1191206.1"/>
    </source>
</evidence>
<name>A0ABD0ZX70_CARAN</name>
<dbReference type="GO" id="GO:0005886">
    <property type="term" value="C:plasma membrane"/>
    <property type="evidence" value="ECO:0007669"/>
    <property type="project" value="UniProtKB-SubCell"/>
</dbReference>
<dbReference type="EMBL" id="JBANAX010000859">
    <property type="protein sequence ID" value="KAL1191206.1"/>
    <property type="molecule type" value="Genomic_DNA"/>
</dbReference>
<reference evidence="7 8" key="1">
    <citation type="submission" date="2024-04" db="EMBL/GenBank/DDBJ databases">
        <title>Genome assembly C_amara_ONT_v2.</title>
        <authorList>
            <person name="Yant L."/>
            <person name="Moore C."/>
            <person name="Slenker M."/>
        </authorList>
    </citation>
    <scope>NUCLEOTIDE SEQUENCE [LARGE SCALE GENOMIC DNA]</scope>
    <source>
        <tissue evidence="7">Leaf</tissue>
    </source>
</reference>
<dbReference type="PANTHER" id="PTHR31044">
    <property type="entry name" value="BETA-1,3 GLUCANASE"/>
    <property type="match status" value="1"/>
</dbReference>
<dbReference type="Pfam" id="PF07983">
    <property type="entry name" value="X8"/>
    <property type="match status" value="1"/>
</dbReference>
<keyword evidence="2" id="KW-0325">Glycoprotein</keyword>
<comment type="caution">
    <text evidence="7">The sequence shown here is derived from an EMBL/GenBank/DDBJ whole genome shotgun (WGS) entry which is preliminary data.</text>
</comment>
<proteinExistence type="predicted"/>
<dbReference type="Gene3D" id="1.20.58.1040">
    <property type="match status" value="1"/>
</dbReference>
<dbReference type="SMART" id="SM00768">
    <property type="entry name" value="X8"/>
    <property type="match status" value="1"/>
</dbReference>
<feature type="signal peptide" evidence="5">
    <location>
        <begin position="1"/>
        <end position="20"/>
    </location>
</feature>
<evidence type="ECO:0000256" key="1">
    <source>
        <dbReference type="ARBA" id="ARBA00004609"/>
    </source>
</evidence>
<evidence type="ECO:0000256" key="3">
    <source>
        <dbReference type="ARBA" id="ARBA00022729"/>
    </source>
</evidence>
<keyword evidence="2" id="KW-0472">Membrane</keyword>
<evidence type="ECO:0000259" key="6">
    <source>
        <dbReference type="SMART" id="SM00768"/>
    </source>
</evidence>
<accession>A0ABD0ZX70</accession>
<feature type="chain" id="PRO_5044839143" evidence="5">
    <location>
        <begin position="21"/>
        <end position="118"/>
    </location>
</feature>
<dbReference type="Proteomes" id="UP001558713">
    <property type="component" value="Unassembled WGS sequence"/>
</dbReference>
<keyword evidence="2" id="KW-0336">GPI-anchor</keyword>
<dbReference type="GO" id="GO:0009506">
    <property type="term" value="C:plasmodesma"/>
    <property type="evidence" value="ECO:0007669"/>
    <property type="project" value="UniProtKB-ARBA"/>
</dbReference>
<dbReference type="AlphaFoldDB" id="A0ABD0ZX70"/>
<keyword evidence="8" id="KW-1185">Reference proteome</keyword>
<evidence type="ECO:0000256" key="4">
    <source>
        <dbReference type="ARBA" id="ARBA00023288"/>
    </source>
</evidence>
<keyword evidence="3 5" id="KW-0732">Signal</keyword>
<dbReference type="PANTHER" id="PTHR31044:SF111">
    <property type="entry name" value="CARBOHYDRATE-BINDING X8 DOMAIN SUPERFAMILY PROTEIN"/>
    <property type="match status" value="1"/>
</dbReference>
<dbReference type="InterPro" id="IPR044788">
    <property type="entry name" value="X8_dom_prot"/>
</dbReference>
<gene>
    <name evidence="7" type="ORF">V5N11_014267</name>
</gene>
<feature type="domain" description="X8" evidence="6">
    <location>
        <begin position="31"/>
        <end position="114"/>
    </location>
</feature>
<keyword evidence="4" id="KW-0449">Lipoprotein</keyword>
<sequence>MDKAQICLSFVIFLYISSEGSFMRVNASQGQWCVARPGTEKEKLEQLIQIFCRVVDCKIISEGGECYTPDNLINMASVAMNLYYQAKGRMPLTCQIGAAGYIAVTDPSYGNCIYEFKQ</sequence>
<evidence type="ECO:0000313" key="8">
    <source>
        <dbReference type="Proteomes" id="UP001558713"/>
    </source>
</evidence>